<dbReference type="RefSeq" id="WP_021120269.1">
    <property type="nucleotide sequence ID" value="NZ_KE557275.1"/>
</dbReference>
<evidence type="ECO:0000313" key="2">
    <source>
        <dbReference type="Proteomes" id="UP000015347"/>
    </source>
</evidence>
<reference evidence="2" key="1">
    <citation type="journal article" date="2014" name="Stand. Genomic Sci.">
        <title>Genome sequence of the exopolysaccharide-producing Salipiger mucosus type strain (DSM 16094(T)), a moderately halophilic member of the Roseobacter clade.</title>
        <authorList>
            <person name="Riedel T."/>
            <person name="Spring S."/>
            <person name="Fiebig A."/>
            <person name="Petersen J."/>
            <person name="Kyrpides N.C."/>
            <person name="Goker M."/>
            <person name="Klenk H.P."/>
        </authorList>
    </citation>
    <scope>NUCLEOTIDE SEQUENCE [LARGE SCALE GENOMIC DNA]</scope>
    <source>
        <strain evidence="2">DSM 16094</strain>
    </source>
</reference>
<sequence>MPAPVSVVIVSRGRPAALDLCLTGVAQLDHPAFEVVVVACPEGAARVRSRPDAAHLKLVAFDEANISEARNRGIARAAGGIVAFLDDDAVPEPTWLTHLAAPFAEARVAAAGGYVRGRNGIDFQWRARTVTATGDEAELPLSGAAPRVVAPSEATLKLQGTNMAWRRSVLAELGGFDPAFRFYLDETDLDLRRADAGLSAAAVPLAQVHHGYAESTRRSRDRTPRDLTEIGASMAVFLRKHCPEAQRDSAWRTFRAAQRQRLVVLMQRGPLGPDDAWRLLRGLDRGAREGARRAAVTPAPLSASETRFQPYPGRPGALRSVVAGRAWSRAALRREAAARAAAGEIVSLFRFSHTTLYHTVHFHPDGYWEQAGGLWGRSTRLGRLIRPGLFRRRLQLEVVRVSTVRGIDTTAQTGIPGTGKDTRERI</sequence>
<dbReference type="AlphaFoldDB" id="S9QRS9"/>
<evidence type="ECO:0000313" key="1">
    <source>
        <dbReference type="EMBL" id="EPX82342.1"/>
    </source>
</evidence>
<dbReference type="Pfam" id="PF13641">
    <property type="entry name" value="Glyco_tranf_2_3"/>
    <property type="match status" value="1"/>
</dbReference>
<name>S9QRS9_9RHOB</name>
<dbReference type="PANTHER" id="PTHR43685">
    <property type="entry name" value="GLYCOSYLTRANSFERASE"/>
    <property type="match status" value="1"/>
</dbReference>
<dbReference type="eggNOG" id="COG1216">
    <property type="taxonomic scope" value="Bacteria"/>
</dbReference>
<dbReference type="STRING" id="1123237.Salmuc_04067"/>
<keyword evidence="2" id="KW-1185">Reference proteome</keyword>
<dbReference type="InterPro" id="IPR050834">
    <property type="entry name" value="Glycosyltransf_2"/>
</dbReference>
<dbReference type="GO" id="GO:0016740">
    <property type="term" value="F:transferase activity"/>
    <property type="evidence" value="ECO:0007669"/>
    <property type="project" value="UniProtKB-KW"/>
</dbReference>
<dbReference type="OrthoDB" id="153025at2"/>
<dbReference type="EMBL" id="APVH01000023">
    <property type="protein sequence ID" value="EPX82342.1"/>
    <property type="molecule type" value="Genomic_DNA"/>
</dbReference>
<keyword evidence="1" id="KW-0808">Transferase</keyword>
<accession>S9QRS9</accession>
<comment type="caution">
    <text evidence="1">The sequence shown here is derived from an EMBL/GenBank/DDBJ whole genome shotgun (WGS) entry which is preliminary data.</text>
</comment>
<dbReference type="InterPro" id="IPR029044">
    <property type="entry name" value="Nucleotide-diphossugar_trans"/>
</dbReference>
<dbReference type="Proteomes" id="UP000015347">
    <property type="component" value="Unassembled WGS sequence"/>
</dbReference>
<dbReference type="HOGENOM" id="CLU_660287_0_0_5"/>
<dbReference type="Gene3D" id="3.90.550.10">
    <property type="entry name" value="Spore Coat Polysaccharide Biosynthesis Protein SpsA, Chain A"/>
    <property type="match status" value="1"/>
</dbReference>
<gene>
    <name evidence="1" type="ORF">Salmuc_04067</name>
</gene>
<protein>
    <submittedName>
        <fullName evidence="1">Glycosyl transferase, family 2</fullName>
    </submittedName>
</protein>
<organism evidence="1 2">
    <name type="scientific">Salipiger mucosus DSM 16094</name>
    <dbReference type="NCBI Taxonomy" id="1123237"/>
    <lineage>
        <taxon>Bacteria</taxon>
        <taxon>Pseudomonadati</taxon>
        <taxon>Pseudomonadota</taxon>
        <taxon>Alphaproteobacteria</taxon>
        <taxon>Rhodobacterales</taxon>
        <taxon>Roseobacteraceae</taxon>
        <taxon>Salipiger</taxon>
    </lineage>
</organism>
<dbReference type="SUPFAM" id="SSF53448">
    <property type="entry name" value="Nucleotide-diphospho-sugar transferases"/>
    <property type="match status" value="1"/>
</dbReference>
<dbReference type="PANTHER" id="PTHR43685:SF3">
    <property type="entry name" value="SLR2126 PROTEIN"/>
    <property type="match status" value="1"/>
</dbReference>
<proteinExistence type="predicted"/>